<protein>
    <submittedName>
        <fullName evidence="1">Phospholipase D</fullName>
    </submittedName>
</protein>
<name>A0ACC1XHX5_MELAZ</name>
<gene>
    <name evidence="1" type="ORF">OWV82_016880</name>
</gene>
<comment type="caution">
    <text evidence="1">The sequence shown here is derived from an EMBL/GenBank/DDBJ whole genome shotgun (WGS) entry which is preliminary data.</text>
</comment>
<organism evidence="1 2">
    <name type="scientific">Melia azedarach</name>
    <name type="common">Chinaberry tree</name>
    <dbReference type="NCBI Taxonomy" id="155640"/>
    <lineage>
        <taxon>Eukaryota</taxon>
        <taxon>Viridiplantae</taxon>
        <taxon>Streptophyta</taxon>
        <taxon>Embryophyta</taxon>
        <taxon>Tracheophyta</taxon>
        <taxon>Spermatophyta</taxon>
        <taxon>Magnoliopsida</taxon>
        <taxon>eudicotyledons</taxon>
        <taxon>Gunneridae</taxon>
        <taxon>Pentapetalae</taxon>
        <taxon>rosids</taxon>
        <taxon>malvids</taxon>
        <taxon>Sapindales</taxon>
        <taxon>Meliaceae</taxon>
        <taxon>Melia</taxon>
    </lineage>
</organism>
<keyword evidence="2" id="KW-1185">Reference proteome</keyword>
<sequence>MVEAEGNAEKENQENFYRCFTACDTCSTLLEQHHIDERALDGEIVDQKILQKSKMITSDPYVTVVVSQAMVERTRVVKNSPSPIWNEYFVIPLAHPLVDLEFQVKDNDLFGAEIISSVKISTQKIAPRSSSRDGLKFCARPRSCLS</sequence>
<accession>A0ACC1XHX5</accession>
<dbReference type="Proteomes" id="UP001164539">
    <property type="component" value="Chromosome 9"/>
</dbReference>
<dbReference type="EMBL" id="CM051402">
    <property type="protein sequence ID" value="KAJ4710731.1"/>
    <property type="molecule type" value="Genomic_DNA"/>
</dbReference>
<proteinExistence type="predicted"/>
<reference evidence="1 2" key="1">
    <citation type="journal article" date="2023" name="Science">
        <title>Complex scaffold remodeling in plant triterpene biosynthesis.</title>
        <authorList>
            <person name="De La Pena R."/>
            <person name="Hodgson H."/>
            <person name="Liu J.C."/>
            <person name="Stephenson M.J."/>
            <person name="Martin A.C."/>
            <person name="Owen C."/>
            <person name="Harkess A."/>
            <person name="Leebens-Mack J."/>
            <person name="Jimenez L.E."/>
            <person name="Osbourn A."/>
            <person name="Sattely E.S."/>
        </authorList>
    </citation>
    <scope>NUCLEOTIDE SEQUENCE [LARGE SCALE GENOMIC DNA]</scope>
    <source>
        <strain evidence="2">cv. JPN11</strain>
        <tissue evidence="1">Leaf</tissue>
    </source>
</reference>
<evidence type="ECO:0000313" key="1">
    <source>
        <dbReference type="EMBL" id="KAJ4710731.1"/>
    </source>
</evidence>
<evidence type="ECO:0000313" key="2">
    <source>
        <dbReference type="Proteomes" id="UP001164539"/>
    </source>
</evidence>